<reference evidence="1" key="1">
    <citation type="submission" date="2023-12" db="EMBL/GenBank/DDBJ databases">
        <title>Genome assembly of Anisodus tanguticus.</title>
        <authorList>
            <person name="Wang Y.-J."/>
        </authorList>
    </citation>
    <scope>NUCLEOTIDE SEQUENCE</scope>
    <source>
        <strain evidence="1">KB-2021</strain>
        <tissue evidence="1">Leaf</tissue>
    </source>
</reference>
<keyword evidence="2" id="KW-1185">Reference proteome</keyword>
<dbReference type="EMBL" id="JAVYJV010000011">
    <property type="protein sequence ID" value="KAK4359944.1"/>
    <property type="molecule type" value="Genomic_DNA"/>
</dbReference>
<name>A0AAE1RZ73_9SOLA</name>
<dbReference type="AlphaFoldDB" id="A0AAE1RZ73"/>
<proteinExistence type="predicted"/>
<protein>
    <submittedName>
        <fullName evidence="1">Uncharacterized protein</fullName>
    </submittedName>
</protein>
<comment type="caution">
    <text evidence="1">The sequence shown here is derived from an EMBL/GenBank/DDBJ whole genome shotgun (WGS) entry which is preliminary data.</text>
</comment>
<evidence type="ECO:0000313" key="1">
    <source>
        <dbReference type="EMBL" id="KAK4359944.1"/>
    </source>
</evidence>
<accession>A0AAE1RZ73</accession>
<evidence type="ECO:0000313" key="2">
    <source>
        <dbReference type="Proteomes" id="UP001291623"/>
    </source>
</evidence>
<gene>
    <name evidence="1" type="ORF">RND71_022173</name>
</gene>
<dbReference type="Proteomes" id="UP001291623">
    <property type="component" value="Unassembled WGS sequence"/>
</dbReference>
<organism evidence="1 2">
    <name type="scientific">Anisodus tanguticus</name>
    <dbReference type="NCBI Taxonomy" id="243964"/>
    <lineage>
        <taxon>Eukaryota</taxon>
        <taxon>Viridiplantae</taxon>
        <taxon>Streptophyta</taxon>
        <taxon>Embryophyta</taxon>
        <taxon>Tracheophyta</taxon>
        <taxon>Spermatophyta</taxon>
        <taxon>Magnoliopsida</taxon>
        <taxon>eudicotyledons</taxon>
        <taxon>Gunneridae</taxon>
        <taxon>Pentapetalae</taxon>
        <taxon>asterids</taxon>
        <taxon>lamiids</taxon>
        <taxon>Solanales</taxon>
        <taxon>Solanaceae</taxon>
        <taxon>Solanoideae</taxon>
        <taxon>Hyoscyameae</taxon>
        <taxon>Anisodus</taxon>
    </lineage>
</organism>
<sequence length="174" mass="19741">MPKSKKNIITSPSIFSANVVISNEGLLTEILLRVPVKSLVRCKMCIEKMAFFNSNPHFTCLKIRRFSHASGIFLYHYFQYYAMAVLDVVRGEKEDDSLLVLHIPEMVILRYNLVDKSFHMLCDFDGGHNTTTTTTYQVKSHTVESGEGRVYTDLTSTLVGRTDVSERPLAQDKA</sequence>